<sequence>MNMEGMDHSSSPHSTTSMSMVFTNDHSTPLYSSQWTPTSTGSYAGTCLFLIVLGFMYRLLQAYRHILELKWHDKAVRRRYVVIAGETAEQRERQLGFSDAEKSEEATLTTRGVEDRVRVLRSSRRGIETQPWRFSTDLPRACVYVVQAGVGYLLMLAVMTMNIGYFLSVLAGLFVGEISCGRYAALDDGHH</sequence>
<evidence type="ECO:0000313" key="1">
    <source>
        <dbReference type="EMBL" id="KAK3713761.1"/>
    </source>
</evidence>
<gene>
    <name evidence="1" type="ORF">LTR37_008247</name>
</gene>
<evidence type="ECO:0000313" key="2">
    <source>
        <dbReference type="Proteomes" id="UP001281147"/>
    </source>
</evidence>
<protein>
    <submittedName>
        <fullName evidence="1">Uncharacterized protein</fullName>
    </submittedName>
</protein>
<dbReference type="EMBL" id="JAUTXU010000060">
    <property type="protein sequence ID" value="KAK3713761.1"/>
    <property type="molecule type" value="Genomic_DNA"/>
</dbReference>
<accession>A0ACC3NBJ6</accession>
<name>A0ACC3NBJ6_9PEZI</name>
<comment type="caution">
    <text evidence="1">The sequence shown here is derived from an EMBL/GenBank/DDBJ whole genome shotgun (WGS) entry which is preliminary data.</text>
</comment>
<reference evidence="1" key="1">
    <citation type="submission" date="2023-07" db="EMBL/GenBank/DDBJ databases">
        <title>Black Yeasts Isolated from many extreme environments.</title>
        <authorList>
            <person name="Coleine C."/>
            <person name="Stajich J.E."/>
            <person name="Selbmann L."/>
        </authorList>
    </citation>
    <scope>NUCLEOTIDE SEQUENCE</scope>
    <source>
        <strain evidence="1">CCFEE 5714</strain>
    </source>
</reference>
<dbReference type="Proteomes" id="UP001281147">
    <property type="component" value="Unassembled WGS sequence"/>
</dbReference>
<organism evidence="1 2">
    <name type="scientific">Vermiconidia calcicola</name>
    <dbReference type="NCBI Taxonomy" id="1690605"/>
    <lineage>
        <taxon>Eukaryota</taxon>
        <taxon>Fungi</taxon>
        <taxon>Dikarya</taxon>
        <taxon>Ascomycota</taxon>
        <taxon>Pezizomycotina</taxon>
        <taxon>Dothideomycetes</taxon>
        <taxon>Dothideomycetidae</taxon>
        <taxon>Mycosphaerellales</taxon>
        <taxon>Extremaceae</taxon>
        <taxon>Vermiconidia</taxon>
    </lineage>
</organism>
<proteinExistence type="predicted"/>
<keyword evidence="2" id="KW-1185">Reference proteome</keyword>